<name>A0A5E8C0V0_9ASCO</name>
<dbReference type="OrthoDB" id="5319830at2759"/>
<reference evidence="9 10" key="1">
    <citation type="submission" date="2019-09" db="EMBL/GenBank/DDBJ databases">
        <authorList>
            <person name="Brejova B."/>
        </authorList>
    </citation>
    <scope>NUCLEOTIDE SEQUENCE [LARGE SCALE GENOMIC DNA]</scope>
</reference>
<dbReference type="GO" id="GO:0006357">
    <property type="term" value="P:regulation of transcription by RNA polymerase II"/>
    <property type="evidence" value="ECO:0007669"/>
    <property type="project" value="InterPro"/>
</dbReference>
<dbReference type="AlphaFoldDB" id="A0A5E8C0V0"/>
<dbReference type="EMBL" id="CABVLU010000004">
    <property type="protein sequence ID" value="VVT57283.1"/>
    <property type="molecule type" value="Genomic_DNA"/>
</dbReference>
<evidence type="ECO:0000256" key="1">
    <source>
        <dbReference type="ARBA" id="ARBA00004123"/>
    </source>
</evidence>
<keyword evidence="4 8" id="KW-0805">Transcription regulation</keyword>
<comment type="function">
    <text evidence="8">Component of the Mediator complex, a coactivator involved in the regulated transcription of nearly all RNA polymerase II-dependent genes. Mediator functions as a bridge to convey information from gene-specific regulatory proteins to the basal RNA polymerase II transcription machinery. Mediator is recruited to promoters by direct interactions with regulatory proteins and serves as a scaffold for the assembly of a functional preinitiation complex with RNA polymerase II and the general transcription factors.</text>
</comment>
<dbReference type="PANTHER" id="PTHR13114">
    <property type="entry name" value="MEDIATOR OF RNA POLYMERASE II TRANSCRIPTION SUBUNIT 17"/>
    <property type="match status" value="1"/>
</dbReference>
<dbReference type="GO" id="GO:0070847">
    <property type="term" value="C:core mediator complex"/>
    <property type="evidence" value="ECO:0007669"/>
    <property type="project" value="TreeGrafter"/>
</dbReference>
<evidence type="ECO:0000256" key="5">
    <source>
        <dbReference type="ARBA" id="ARBA00023163"/>
    </source>
</evidence>
<protein>
    <recommendedName>
        <fullName evidence="3 8">Mediator of RNA polymerase II transcription subunit 17</fullName>
    </recommendedName>
    <alternativeName>
        <fullName evidence="7 8">Mediator complex subunit 17</fullName>
    </alternativeName>
</protein>
<accession>A0A5E8C0V0</accession>
<dbReference type="Proteomes" id="UP000398389">
    <property type="component" value="Unassembled WGS sequence"/>
</dbReference>
<dbReference type="PANTHER" id="PTHR13114:SF7">
    <property type="entry name" value="MEDIATOR OF RNA POLYMERASE II TRANSCRIPTION SUBUNIT 17"/>
    <property type="match status" value="1"/>
</dbReference>
<keyword evidence="5 8" id="KW-0804">Transcription</keyword>
<dbReference type="GO" id="GO:0003712">
    <property type="term" value="F:transcription coregulator activity"/>
    <property type="evidence" value="ECO:0007669"/>
    <property type="project" value="InterPro"/>
</dbReference>
<comment type="subcellular location">
    <subcellularLocation>
        <location evidence="1 8">Nucleus</location>
    </subcellularLocation>
</comment>
<sequence>MKPFQLMNQLISWISQEKGSFANLSEDSLLEEIESLQKKKEASNDMPMRSTVIGDIGTEYFSNQISNKNLQVMDEESFEKARQDLRLLIEIAQGESALSQDFISLLMSGLKPASGTTSMSPYLRANVPNGSLNADSSKSMINGDDPLVSAGWKLESLDNAANDLKAAAQKLNEETSKEVLYWKSILTVVSKGEILFKIRKGDLRDLSIKYGFDDSGSQYQDKGIAVLKRENKGSLSFQTEVSKRTKVVKVTLFQILGGERIKVGVSSSICGVGILSEEEGNVETDIKNARNLLFEEELFHQMTMEARGLASHRVQVVDHKIIINLYDEILEVEYTDINNTNLDIGKSVKYSTRANYICAVFRILLSNLHRRNLQKRRQLPVNIITNDLSKKSGVYILQPLIAHVLHEKIMKRTRKALELLVQTSLGEIDTSKPITIEQESVSPRISGSFPSTKASPNNTATRSTLYLGRLAVQPASNITISIPEKFVIVVAVGSPLQWHAPLYSVLSYQWSSPDRVMSTSGFHDLSDLSDWVKWVFDYRQGN</sequence>
<evidence type="ECO:0000256" key="6">
    <source>
        <dbReference type="ARBA" id="ARBA00023242"/>
    </source>
</evidence>
<proteinExistence type="inferred from homology"/>
<keyword evidence="6 8" id="KW-0539">Nucleus</keyword>
<evidence type="ECO:0000256" key="4">
    <source>
        <dbReference type="ARBA" id="ARBA00023015"/>
    </source>
</evidence>
<organism evidence="9 10">
    <name type="scientific">Magnusiomyces paraingens</name>
    <dbReference type="NCBI Taxonomy" id="2606893"/>
    <lineage>
        <taxon>Eukaryota</taxon>
        <taxon>Fungi</taxon>
        <taxon>Dikarya</taxon>
        <taxon>Ascomycota</taxon>
        <taxon>Saccharomycotina</taxon>
        <taxon>Dipodascomycetes</taxon>
        <taxon>Dipodascales</taxon>
        <taxon>Dipodascaceae</taxon>
        <taxon>Magnusiomyces</taxon>
    </lineage>
</organism>
<dbReference type="Gene3D" id="6.10.250.2620">
    <property type="match status" value="1"/>
</dbReference>
<evidence type="ECO:0000313" key="9">
    <source>
        <dbReference type="EMBL" id="VVT57283.1"/>
    </source>
</evidence>
<dbReference type="InterPro" id="IPR019313">
    <property type="entry name" value="Mediator_Med17"/>
</dbReference>
<comment type="similarity">
    <text evidence="2 8">Belongs to the Mediator complex subunit 17 family.</text>
</comment>
<keyword evidence="8" id="KW-0010">Activator</keyword>
<keyword evidence="10" id="KW-1185">Reference proteome</keyword>
<comment type="subunit">
    <text evidence="8">Component of the Mediator complex.</text>
</comment>
<evidence type="ECO:0000256" key="8">
    <source>
        <dbReference type="RuleBase" id="RU364140"/>
    </source>
</evidence>
<evidence type="ECO:0000313" key="10">
    <source>
        <dbReference type="Proteomes" id="UP000398389"/>
    </source>
</evidence>
<dbReference type="GO" id="GO:0016592">
    <property type="term" value="C:mediator complex"/>
    <property type="evidence" value="ECO:0007669"/>
    <property type="project" value="InterPro"/>
</dbReference>
<dbReference type="Pfam" id="PF10156">
    <property type="entry name" value="Med17"/>
    <property type="match status" value="1"/>
</dbReference>
<evidence type="ECO:0000256" key="3">
    <source>
        <dbReference type="ARBA" id="ARBA00019610"/>
    </source>
</evidence>
<evidence type="ECO:0000256" key="2">
    <source>
        <dbReference type="ARBA" id="ARBA00005635"/>
    </source>
</evidence>
<gene>
    <name evidence="8" type="primary">MED17</name>
    <name evidence="9" type="ORF">SAPINGB_P005639</name>
</gene>
<evidence type="ECO:0000256" key="7">
    <source>
        <dbReference type="ARBA" id="ARBA00032014"/>
    </source>
</evidence>